<name>A0A4R4ULH0_9PSEU</name>
<dbReference type="InterPro" id="IPR036890">
    <property type="entry name" value="HATPase_C_sf"/>
</dbReference>
<dbReference type="EC" id="2.7.13.3" evidence="4"/>
<sequence>MSDRPNARSGGGGEGRMSGSPFQDVGDQHLATASADGIVAVDHRGFIRSCNPAAEVMFGRPAEDLVGTPFGFPVVAAETSEIDLLAPGRPPRVVEMRVTSTTWQGERIHVAALRDVTRRKEVEHDLESALERQTAIVAVAAHELRAPVAAIRLLVHLLRDHLSTNDDEHGVEVVDQVIHRVDGLQALMRKLLAASRIDAEESRSFPERVAVLALILERLADWGDKAQHVKVSCSPDLAVLVDRQDFSEMLTIYLENAFTYGSPPIEVRAAEQSGRVELRVCDHGPGVPAEFVPHLFERFSREPSARRGVEGTGLGLWIVRNLTEANGGSTWYEPTDGGGACFCLRLELPRHPDSTG</sequence>
<dbReference type="SMART" id="SM00388">
    <property type="entry name" value="HisKA"/>
    <property type="match status" value="1"/>
</dbReference>
<dbReference type="AlphaFoldDB" id="A0A4R4ULH0"/>
<dbReference type="Proteomes" id="UP000294744">
    <property type="component" value="Unassembled WGS sequence"/>
</dbReference>
<comment type="caution">
    <text evidence="18">The sequence shown here is derived from an EMBL/GenBank/DDBJ whole genome shotgun (WGS) entry which is preliminary data.</text>
</comment>
<evidence type="ECO:0000256" key="13">
    <source>
        <dbReference type="ARBA" id="ARBA00023136"/>
    </source>
</evidence>
<dbReference type="InterPro" id="IPR003594">
    <property type="entry name" value="HATPase_dom"/>
</dbReference>
<keyword evidence="5" id="KW-0597">Phosphoprotein</keyword>
<keyword evidence="10" id="KW-0067">ATP-binding</keyword>
<dbReference type="SUPFAM" id="SSF47384">
    <property type="entry name" value="Homodimeric domain of signal transducing histidine kinase"/>
    <property type="match status" value="1"/>
</dbReference>
<dbReference type="GO" id="GO:0000155">
    <property type="term" value="F:phosphorelay sensor kinase activity"/>
    <property type="evidence" value="ECO:0007669"/>
    <property type="project" value="InterPro"/>
</dbReference>
<evidence type="ECO:0000256" key="15">
    <source>
        <dbReference type="SAM" id="MobiDB-lite"/>
    </source>
</evidence>
<dbReference type="EMBL" id="SMKV01000013">
    <property type="protein sequence ID" value="TDC92621.1"/>
    <property type="molecule type" value="Genomic_DNA"/>
</dbReference>
<evidence type="ECO:0000256" key="8">
    <source>
        <dbReference type="ARBA" id="ARBA00022741"/>
    </source>
</evidence>
<dbReference type="PRINTS" id="PR00344">
    <property type="entry name" value="BCTRLSENSOR"/>
</dbReference>
<evidence type="ECO:0000256" key="9">
    <source>
        <dbReference type="ARBA" id="ARBA00022777"/>
    </source>
</evidence>
<dbReference type="InterPro" id="IPR035965">
    <property type="entry name" value="PAS-like_dom_sf"/>
</dbReference>
<evidence type="ECO:0000256" key="7">
    <source>
        <dbReference type="ARBA" id="ARBA00022692"/>
    </source>
</evidence>
<dbReference type="PANTHER" id="PTHR42878">
    <property type="entry name" value="TWO-COMPONENT HISTIDINE KINASE"/>
    <property type="match status" value="1"/>
</dbReference>
<dbReference type="GO" id="GO:0007234">
    <property type="term" value="P:osmosensory signaling via phosphorelay pathway"/>
    <property type="evidence" value="ECO:0007669"/>
    <property type="project" value="TreeGrafter"/>
</dbReference>
<dbReference type="InterPro" id="IPR036097">
    <property type="entry name" value="HisK_dim/P_sf"/>
</dbReference>
<dbReference type="PANTHER" id="PTHR42878:SF7">
    <property type="entry name" value="SENSOR HISTIDINE KINASE GLRK"/>
    <property type="match status" value="1"/>
</dbReference>
<organism evidence="18 19">
    <name type="scientific">Saccharopolyspora aridisoli</name>
    <dbReference type="NCBI Taxonomy" id="2530385"/>
    <lineage>
        <taxon>Bacteria</taxon>
        <taxon>Bacillati</taxon>
        <taxon>Actinomycetota</taxon>
        <taxon>Actinomycetes</taxon>
        <taxon>Pseudonocardiales</taxon>
        <taxon>Pseudonocardiaceae</taxon>
        <taxon>Saccharopolyspora</taxon>
    </lineage>
</organism>
<evidence type="ECO:0000256" key="1">
    <source>
        <dbReference type="ARBA" id="ARBA00000085"/>
    </source>
</evidence>
<dbReference type="GO" id="GO:0005886">
    <property type="term" value="C:plasma membrane"/>
    <property type="evidence" value="ECO:0007669"/>
    <property type="project" value="UniProtKB-SubCell"/>
</dbReference>
<dbReference type="GO" id="GO:0000156">
    <property type="term" value="F:phosphorelay response regulator activity"/>
    <property type="evidence" value="ECO:0007669"/>
    <property type="project" value="TreeGrafter"/>
</dbReference>
<gene>
    <name evidence="18" type="ORF">E1161_12945</name>
</gene>
<proteinExistence type="predicted"/>
<keyword evidence="6" id="KW-0808">Transferase</keyword>
<feature type="domain" description="PAS" evidence="17">
    <location>
        <begin position="36"/>
        <end position="67"/>
    </location>
</feature>
<protein>
    <recommendedName>
        <fullName evidence="14">Sensor-like histidine kinase SenX3</fullName>
        <ecNumber evidence="4">2.7.13.3</ecNumber>
    </recommendedName>
</protein>
<evidence type="ECO:0000256" key="14">
    <source>
        <dbReference type="ARBA" id="ARBA00039401"/>
    </source>
</evidence>
<evidence type="ECO:0000256" key="5">
    <source>
        <dbReference type="ARBA" id="ARBA00022553"/>
    </source>
</evidence>
<comment type="catalytic activity">
    <reaction evidence="1">
        <text>ATP + protein L-histidine = ADP + protein N-phospho-L-histidine.</text>
        <dbReference type="EC" id="2.7.13.3"/>
    </reaction>
</comment>
<evidence type="ECO:0000256" key="6">
    <source>
        <dbReference type="ARBA" id="ARBA00022679"/>
    </source>
</evidence>
<dbReference type="OrthoDB" id="340764at2"/>
<dbReference type="SMART" id="SM00387">
    <property type="entry name" value="HATPase_c"/>
    <property type="match status" value="1"/>
</dbReference>
<keyword evidence="11" id="KW-1133">Transmembrane helix</keyword>
<dbReference type="SUPFAM" id="SSF55785">
    <property type="entry name" value="PYP-like sensor domain (PAS domain)"/>
    <property type="match status" value="1"/>
</dbReference>
<keyword evidence="19" id="KW-1185">Reference proteome</keyword>
<dbReference type="CDD" id="cd00082">
    <property type="entry name" value="HisKA"/>
    <property type="match status" value="1"/>
</dbReference>
<evidence type="ECO:0000256" key="2">
    <source>
        <dbReference type="ARBA" id="ARBA00004141"/>
    </source>
</evidence>
<dbReference type="InterPro" id="IPR005467">
    <property type="entry name" value="His_kinase_dom"/>
</dbReference>
<evidence type="ECO:0000259" key="16">
    <source>
        <dbReference type="PROSITE" id="PS50109"/>
    </source>
</evidence>
<dbReference type="Gene3D" id="3.30.450.20">
    <property type="entry name" value="PAS domain"/>
    <property type="match status" value="1"/>
</dbReference>
<dbReference type="Gene3D" id="1.10.287.130">
    <property type="match status" value="1"/>
</dbReference>
<feature type="domain" description="Histidine kinase" evidence="16">
    <location>
        <begin position="139"/>
        <end position="350"/>
    </location>
</feature>
<keyword evidence="7" id="KW-0812">Transmembrane</keyword>
<evidence type="ECO:0000313" key="18">
    <source>
        <dbReference type="EMBL" id="TDC92621.1"/>
    </source>
</evidence>
<comment type="subcellular location">
    <subcellularLocation>
        <location evidence="3">Cell membrane</location>
    </subcellularLocation>
    <subcellularLocation>
        <location evidence="2">Membrane</location>
        <topology evidence="2">Multi-pass membrane protein</topology>
    </subcellularLocation>
</comment>
<dbReference type="InterPro" id="IPR003661">
    <property type="entry name" value="HisK_dim/P_dom"/>
</dbReference>
<dbReference type="InterPro" id="IPR004358">
    <property type="entry name" value="Sig_transdc_His_kin-like_C"/>
</dbReference>
<evidence type="ECO:0000256" key="11">
    <source>
        <dbReference type="ARBA" id="ARBA00022989"/>
    </source>
</evidence>
<keyword evidence="12" id="KW-0902">Two-component regulatory system</keyword>
<dbReference type="NCBIfam" id="TIGR00229">
    <property type="entry name" value="sensory_box"/>
    <property type="match status" value="1"/>
</dbReference>
<evidence type="ECO:0000256" key="12">
    <source>
        <dbReference type="ARBA" id="ARBA00023012"/>
    </source>
</evidence>
<dbReference type="GO" id="GO:0006355">
    <property type="term" value="P:regulation of DNA-templated transcription"/>
    <property type="evidence" value="ECO:0007669"/>
    <property type="project" value="InterPro"/>
</dbReference>
<evidence type="ECO:0000256" key="3">
    <source>
        <dbReference type="ARBA" id="ARBA00004236"/>
    </source>
</evidence>
<accession>A0A4R4ULH0</accession>
<reference evidence="18 19" key="1">
    <citation type="submission" date="2019-03" db="EMBL/GenBank/DDBJ databases">
        <title>Draft genome sequences of novel Actinobacteria.</title>
        <authorList>
            <person name="Sahin N."/>
            <person name="Ay H."/>
            <person name="Saygin H."/>
        </authorList>
    </citation>
    <scope>NUCLEOTIDE SEQUENCE [LARGE SCALE GENOMIC DNA]</scope>
    <source>
        <strain evidence="18 19">16K404</strain>
    </source>
</reference>
<dbReference type="InterPro" id="IPR000014">
    <property type="entry name" value="PAS"/>
</dbReference>
<feature type="region of interest" description="Disordered" evidence="15">
    <location>
        <begin position="1"/>
        <end position="26"/>
    </location>
</feature>
<dbReference type="InterPro" id="IPR013767">
    <property type="entry name" value="PAS_fold"/>
</dbReference>
<evidence type="ECO:0000256" key="4">
    <source>
        <dbReference type="ARBA" id="ARBA00012438"/>
    </source>
</evidence>
<dbReference type="PROSITE" id="PS50112">
    <property type="entry name" value="PAS"/>
    <property type="match status" value="1"/>
</dbReference>
<keyword evidence="9 18" id="KW-0418">Kinase</keyword>
<dbReference type="Pfam" id="PF00512">
    <property type="entry name" value="HisKA"/>
    <property type="match status" value="1"/>
</dbReference>
<dbReference type="CDD" id="cd00130">
    <property type="entry name" value="PAS"/>
    <property type="match status" value="1"/>
</dbReference>
<dbReference type="InterPro" id="IPR050351">
    <property type="entry name" value="BphY/WalK/GraS-like"/>
</dbReference>
<evidence type="ECO:0000313" key="19">
    <source>
        <dbReference type="Proteomes" id="UP000294744"/>
    </source>
</evidence>
<evidence type="ECO:0000256" key="10">
    <source>
        <dbReference type="ARBA" id="ARBA00022840"/>
    </source>
</evidence>
<dbReference type="GO" id="GO:0005524">
    <property type="term" value="F:ATP binding"/>
    <property type="evidence" value="ECO:0007669"/>
    <property type="project" value="UniProtKB-KW"/>
</dbReference>
<dbReference type="Pfam" id="PF00989">
    <property type="entry name" value="PAS"/>
    <property type="match status" value="1"/>
</dbReference>
<dbReference type="GO" id="GO:0030295">
    <property type="term" value="F:protein kinase activator activity"/>
    <property type="evidence" value="ECO:0007669"/>
    <property type="project" value="TreeGrafter"/>
</dbReference>
<dbReference type="SUPFAM" id="SSF55874">
    <property type="entry name" value="ATPase domain of HSP90 chaperone/DNA topoisomerase II/histidine kinase"/>
    <property type="match status" value="1"/>
</dbReference>
<dbReference type="Pfam" id="PF02518">
    <property type="entry name" value="HATPase_c"/>
    <property type="match status" value="1"/>
</dbReference>
<dbReference type="CDD" id="cd00075">
    <property type="entry name" value="HATPase"/>
    <property type="match status" value="1"/>
</dbReference>
<keyword evidence="8" id="KW-0547">Nucleotide-binding</keyword>
<dbReference type="PROSITE" id="PS50109">
    <property type="entry name" value="HIS_KIN"/>
    <property type="match status" value="1"/>
</dbReference>
<evidence type="ECO:0000259" key="17">
    <source>
        <dbReference type="PROSITE" id="PS50112"/>
    </source>
</evidence>
<dbReference type="Gene3D" id="3.30.565.10">
    <property type="entry name" value="Histidine kinase-like ATPase, C-terminal domain"/>
    <property type="match status" value="1"/>
</dbReference>
<keyword evidence="13" id="KW-0472">Membrane</keyword>